<feature type="transmembrane region" description="Helical" evidence="1">
    <location>
        <begin position="204"/>
        <end position="224"/>
    </location>
</feature>
<dbReference type="InterPro" id="IPR052710">
    <property type="entry name" value="CAAX_protease"/>
</dbReference>
<accession>A0A2A6FS56</accession>
<reference evidence="4" key="1">
    <citation type="submission" date="2017-03" db="EMBL/GenBank/DDBJ databases">
        <authorList>
            <person name="Lund M.B."/>
        </authorList>
    </citation>
    <scope>NUCLEOTIDE SEQUENCE [LARGE SCALE GENOMIC DNA]</scope>
</reference>
<proteinExistence type="predicted"/>
<gene>
    <name evidence="3" type="ORF">B5766_05480</name>
</gene>
<dbReference type="Pfam" id="PF02517">
    <property type="entry name" value="Rce1-like"/>
    <property type="match status" value="1"/>
</dbReference>
<dbReference type="PANTHER" id="PTHR36435:SF1">
    <property type="entry name" value="CAAX AMINO TERMINAL PROTEASE FAMILY PROTEIN"/>
    <property type="match status" value="1"/>
</dbReference>
<evidence type="ECO:0000313" key="3">
    <source>
        <dbReference type="EMBL" id="PDQ35517.1"/>
    </source>
</evidence>
<feature type="transmembrane region" description="Helical" evidence="1">
    <location>
        <begin position="86"/>
        <end position="106"/>
    </location>
</feature>
<keyword evidence="1" id="KW-0812">Transmembrane</keyword>
<evidence type="ECO:0000259" key="2">
    <source>
        <dbReference type="Pfam" id="PF02517"/>
    </source>
</evidence>
<dbReference type="InterPro" id="IPR003675">
    <property type="entry name" value="Rce1/LyrA-like_dom"/>
</dbReference>
<dbReference type="Proteomes" id="UP000219994">
    <property type="component" value="Unassembled WGS sequence"/>
</dbReference>
<dbReference type="GO" id="GO:0004175">
    <property type="term" value="F:endopeptidase activity"/>
    <property type="evidence" value="ECO:0007669"/>
    <property type="project" value="UniProtKB-ARBA"/>
</dbReference>
<feature type="transmembrane region" description="Helical" evidence="1">
    <location>
        <begin position="230"/>
        <end position="254"/>
    </location>
</feature>
<name>A0A2A6FS56_9MICO</name>
<feature type="transmembrane region" description="Helical" evidence="1">
    <location>
        <begin position="48"/>
        <end position="66"/>
    </location>
</feature>
<protein>
    <recommendedName>
        <fullName evidence="2">CAAX prenyl protease 2/Lysostaphin resistance protein A-like domain-containing protein</fullName>
    </recommendedName>
</protein>
<keyword evidence="1" id="KW-1133">Transmembrane helix</keyword>
<keyword evidence="1" id="KW-0472">Membrane</keyword>
<feature type="transmembrane region" description="Helical" evidence="1">
    <location>
        <begin position="126"/>
        <end position="147"/>
    </location>
</feature>
<feature type="transmembrane region" description="Helical" evidence="1">
    <location>
        <begin position="159"/>
        <end position="176"/>
    </location>
</feature>
<dbReference type="GO" id="GO:0080120">
    <property type="term" value="P:CAAX-box protein maturation"/>
    <property type="evidence" value="ECO:0007669"/>
    <property type="project" value="UniProtKB-ARBA"/>
</dbReference>
<sequence length="260" mass="28538">MSVSASPAISGVARSTWRFALRAAARIIAAFVIYLGTQLAILTITDSPIWAALGGAIVTIPVFWFLGALSPHQGTMHFRRPDRSAWLWAVSLVYIWFSGQILVIWLTNTFPERGADFERHVEQLAATPVTMTLLLTIVLAPVAEELLMRGVLYREIRRGLRIPVWLAVTISSVIFAVMHGNITQIGCTLTLGAFLALAYEYTGLILVPITLHALYNILSTFVPADLIAPLATPALVIGFDTFALAMIVWLCAVCRFSGRR</sequence>
<organism evidence="3 4">
    <name type="scientific">Candidatus Lumbricidiphila eiseniae</name>
    <dbReference type="NCBI Taxonomy" id="1969409"/>
    <lineage>
        <taxon>Bacteria</taxon>
        <taxon>Bacillati</taxon>
        <taxon>Actinomycetota</taxon>
        <taxon>Actinomycetes</taxon>
        <taxon>Micrococcales</taxon>
        <taxon>Microbacteriaceae</taxon>
        <taxon>Candidatus Lumbricidiphila</taxon>
    </lineage>
</organism>
<dbReference type="EMBL" id="NAEP01000032">
    <property type="protein sequence ID" value="PDQ35517.1"/>
    <property type="molecule type" value="Genomic_DNA"/>
</dbReference>
<comment type="caution">
    <text evidence="3">The sequence shown here is derived from an EMBL/GenBank/DDBJ whole genome shotgun (WGS) entry which is preliminary data.</text>
</comment>
<evidence type="ECO:0000256" key="1">
    <source>
        <dbReference type="SAM" id="Phobius"/>
    </source>
</evidence>
<feature type="domain" description="CAAX prenyl protease 2/Lysostaphin resistance protein A-like" evidence="2">
    <location>
        <begin position="130"/>
        <end position="218"/>
    </location>
</feature>
<feature type="transmembrane region" description="Helical" evidence="1">
    <location>
        <begin position="23"/>
        <end position="42"/>
    </location>
</feature>
<dbReference type="AlphaFoldDB" id="A0A2A6FS56"/>
<evidence type="ECO:0000313" key="4">
    <source>
        <dbReference type="Proteomes" id="UP000219994"/>
    </source>
</evidence>
<dbReference type="PANTHER" id="PTHR36435">
    <property type="entry name" value="SLR1288 PROTEIN"/>
    <property type="match status" value="1"/>
</dbReference>